<evidence type="ECO:0000313" key="5">
    <source>
        <dbReference type="Proteomes" id="UP000622860"/>
    </source>
</evidence>
<dbReference type="PANTHER" id="PTHR12304:SF4">
    <property type="entry name" value="URIDINE NUCLEOSIDASE"/>
    <property type="match status" value="1"/>
</dbReference>
<protein>
    <submittedName>
        <fullName evidence="4">Inosine-uridine preferring nucleoside hydrolase</fullName>
    </submittedName>
</protein>
<dbReference type="InterPro" id="IPR001910">
    <property type="entry name" value="Inosine/uridine_hydrolase_dom"/>
</dbReference>
<gene>
    <name evidence="4" type="ORF">GCM10011398_08250</name>
</gene>
<dbReference type="AlphaFoldDB" id="A0A917LYX0"/>
<organism evidence="4 5">
    <name type="scientific">Virgibacillus oceani</name>
    <dbReference type="NCBI Taxonomy" id="1479511"/>
    <lineage>
        <taxon>Bacteria</taxon>
        <taxon>Bacillati</taxon>
        <taxon>Bacillota</taxon>
        <taxon>Bacilli</taxon>
        <taxon>Bacillales</taxon>
        <taxon>Bacillaceae</taxon>
        <taxon>Virgibacillus</taxon>
    </lineage>
</organism>
<reference evidence="4" key="2">
    <citation type="submission" date="2020-09" db="EMBL/GenBank/DDBJ databases">
        <authorList>
            <person name="Sun Q."/>
            <person name="Zhou Y."/>
        </authorList>
    </citation>
    <scope>NUCLEOTIDE SEQUENCE</scope>
    <source>
        <strain evidence="4">CGMCC 1.12754</strain>
    </source>
</reference>
<feature type="domain" description="Inosine/uridine-preferring nucleoside hydrolase" evidence="3">
    <location>
        <begin position="5"/>
        <end position="306"/>
    </location>
</feature>
<evidence type="ECO:0000256" key="1">
    <source>
        <dbReference type="ARBA" id="ARBA00022801"/>
    </source>
</evidence>
<dbReference type="CDD" id="cd00455">
    <property type="entry name" value="nuc_hydro"/>
    <property type="match status" value="1"/>
</dbReference>
<dbReference type="GO" id="GO:0006152">
    <property type="term" value="P:purine nucleoside catabolic process"/>
    <property type="evidence" value="ECO:0007669"/>
    <property type="project" value="TreeGrafter"/>
</dbReference>
<reference evidence="4" key="1">
    <citation type="journal article" date="2014" name="Int. J. Syst. Evol. Microbiol.">
        <title>Complete genome sequence of Corynebacterium casei LMG S-19264T (=DSM 44701T), isolated from a smear-ripened cheese.</title>
        <authorList>
            <consortium name="US DOE Joint Genome Institute (JGI-PGF)"/>
            <person name="Walter F."/>
            <person name="Albersmeier A."/>
            <person name="Kalinowski J."/>
            <person name="Ruckert C."/>
        </authorList>
    </citation>
    <scope>NUCLEOTIDE SEQUENCE</scope>
    <source>
        <strain evidence="4">CGMCC 1.12754</strain>
    </source>
</reference>
<dbReference type="Gene3D" id="3.90.245.10">
    <property type="entry name" value="Ribonucleoside hydrolase-like"/>
    <property type="match status" value="1"/>
</dbReference>
<name>A0A917LYX0_9BACI</name>
<sequence>MQKKVLLFGDIGIDDVIALNYGYFKDQVDLVGIVADYGNVPRERAITSVHYLTNLFNISEEEVIIIGGAEIPMTGEIPTFYPEIHGEYGLGPIIPTQESQNGTLENFFKIVDIIEEYQDELIIVNIGRLTSLATMFILYPGFMNKVKSFYVMGGAFWVPGNITPVSEANFYVDPIAAQIVLRYAHNVTIIPLNVTEYAIVTPEMVNYINNAGRTEIIKPLLDYYYDFYKSRNPNIEGSPVHDALTLMATVREDLFTFNNLPVQIVQALNGDARGQSIADLRPYVEEKKGIKKTYRIALKLDYKKFYSEFMSVMTGEEF</sequence>
<dbReference type="EMBL" id="BMFR01000002">
    <property type="protein sequence ID" value="GGG66912.1"/>
    <property type="molecule type" value="Genomic_DNA"/>
</dbReference>
<dbReference type="GO" id="GO:0005829">
    <property type="term" value="C:cytosol"/>
    <property type="evidence" value="ECO:0007669"/>
    <property type="project" value="TreeGrafter"/>
</dbReference>
<dbReference type="InterPro" id="IPR036452">
    <property type="entry name" value="Ribo_hydro-like"/>
</dbReference>
<proteinExistence type="predicted"/>
<evidence type="ECO:0000259" key="3">
    <source>
        <dbReference type="Pfam" id="PF01156"/>
    </source>
</evidence>
<keyword evidence="5" id="KW-1185">Reference proteome</keyword>
<keyword evidence="1 4" id="KW-0378">Hydrolase</keyword>
<dbReference type="SUPFAM" id="SSF53590">
    <property type="entry name" value="Nucleoside hydrolase"/>
    <property type="match status" value="1"/>
</dbReference>
<dbReference type="Pfam" id="PF01156">
    <property type="entry name" value="IU_nuc_hydro"/>
    <property type="match status" value="1"/>
</dbReference>
<dbReference type="RefSeq" id="WP_188454296.1">
    <property type="nucleotide sequence ID" value="NZ_BMFR01000002.1"/>
</dbReference>
<dbReference type="Proteomes" id="UP000622860">
    <property type="component" value="Unassembled WGS sequence"/>
</dbReference>
<evidence type="ECO:0000313" key="4">
    <source>
        <dbReference type="EMBL" id="GGG66912.1"/>
    </source>
</evidence>
<comment type="caution">
    <text evidence="4">The sequence shown here is derived from an EMBL/GenBank/DDBJ whole genome shotgun (WGS) entry which is preliminary data.</text>
</comment>
<dbReference type="PANTHER" id="PTHR12304">
    <property type="entry name" value="INOSINE-URIDINE PREFERRING NUCLEOSIDE HYDROLASE"/>
    <property type="match status" value="1"/>
</dbReference>
<dbReference type="GO" id="GO:0008477">
    <property type="term" value="F:purine nucleosidase activity"/>
    <property type="evidence" value="ECO:0007669"/>
    <property type="project" value="TreeGrafter"/>
</dbReference>
<accession>A0A917LYX0</accession>
<dbReference type="InterPro" id="IPR023186">
    <property type="entry name" value="IUNH"/>
</dbReference>
<keyword evidence="2" id="KW-0326">Glycosidase</keyword>
<evidence type="ECO:0000256" key="2">
    <source>
        <dbReference type="ARBA" id="ARBA00023295"/>
    </source>
</evidence>